<feature type="compositionally biased region" description="Basic and acidic residues" evidence="1">
    <location>
        <begin position="16"/>
        <end position="37"/>
    </location>
</feature>
<evidence type="ECO:0000313" key="3">
    <source>
        <dbReference type="EMBL" id="THE66518.1"/>
    </source>
</evidence>
<dbReference type="Gene3D" id="3.40.50.150">
    <property type="entry name" value="Vaccinia Virus protein VP39"/>
    <property type="match status" value="1"/>
</dbReference>
<dbReference type="OrthoDB" id="57427at2157"/>
<dbReference type="InterPro" id="IPR050508">
    <property type="entry name" value="Methyltransf_Superfamily"/>
</dbReference>
<dbReference type="CDD" id="cd02440">
    <property type="entry name" value="AdoMet_MTases"/>
    <property type="match status" value="1"/>
</dbReference>
<dbReference type="PANTHER" id="PTHR42912:SF80">
    <property type="entry name" value="METHYLTRANSFERASE DOMAIN-CONTAINING PROTEIN"/>
    <property type="match status" value="1"/>
</dbReference>
<dbReference type="PANTHER" id="PTHR42912">
    <property type="entry name" value="METHYLTRANSFERASE"/>
    <property type="match status" value="1"/>
</dbReference>
<feature type="domain" description="Methyltransferase" evidence="2">
    <location>
        <begin position="96"/>
        <end position="193"/>
    </location>
</feature>
<evidence type="ECO:0000313" key="4">
    <source>
        <dbReference type="Proteomes" id="UP000318864"/>
    </source>
</evidence>
<comment type="caution">
    <text evidence="3">The sequence shown here is derived from an EMBL/GenBank/DDBJ whole genome shotgun (WGS) entry which is preliminary data.</text>
</comment>
<dbReference type="Proteomes" id="UP000318864">
    <property type="component" value="Unassembled WGS sequence"/>
</dbReference>
<sequence>MVRVDRRPGVVTRTVATDRDRERQTQPEHRDRSEPTHSRRSGFPPGPIASVQRSKAAARDWYDAISDQYDVFADPFEASTRSRGLDLLAATPGERVLDVGCGTGQALLELSRAVGPEGAAVGLDIAPGMCRTTRQRLTNGGHEPLVVQGDAASLPFPDDRFDAVFASFVLELLDTPEIGSALREWYRVLDPNGRLCVVSLSRRRAGPLTWLYEAIHDRWPTYVDCRPIYLRETLLETGFAVRDHRTTDICGLPVEVALCEPGSSRERFG</sequence>
<protein>
    <submittedName>
        <fullName evidence="3">Methyltransferase domain-containing protein</fullName>
    </submittedName>
</protein>
<proteinExistence type="predicted"/>
<accession>A0A4S3TV11</accession>
<organism evidence="3 4">
    <name type="scientific">Salinadaptatus halalkaliphilus</name>
    <dbReference type="NCBI Taxonomy" id="2419781"/>
    <lineage>
        <taxon>Archaea</taxon>
        <taxon>Methanobacteriati</taxon>
        <taxon>Methanobacteriota</taxon>
        <taxon>Stenosarchaea group</taxon>
        <taxon>Halobacteria</taxon>
        <taxon>Halobacteriales</taxon>
        <taxon>Natrialbaceae</taxon>
        <taxon>Salinadaptatus</taxon>
    </lineage>
</organism>
<evidence type="ECO:0000259" key="2">
    <source>
        <dbReference type="Pfam" id="PF13649"/>
    </source>
</evidence>
<dbReference type="GO" id="GO:0008168">
    <property type="term" value="F:methyltransferase activity"/>
    <property type="evidence" value="ECO:0007669"/>
    <property type="project" value="UniProtKB-KW"/>
</dbReference>
<dbReference type="InterPro" id="IPR029063">
    <property type="entry name" value="SAM-dependent_MTases_sf"/>
</dbReference>
<evidence type="ECO:0000256" key="1">
    <source>
        <dbReference type="SAM" id="MobiDB-lite"/>
    </source>
</evidence>
<feature type="region of interest" description="Disordered" evidence="1">
    <location>
        <begin position="1"/>
        <end position="49"/>
    </location>
</feature>
<name>A0A4S3TV11_9EURY</name>
<keyword evidence="3" id="KW-0489">Methyltransferase</keyword>
<keyword evidence="4" id="KW-1185">Reference proteome</keyword>
<dbReference type="AlphaFoldDB" id="A0A4S3TV11"/>
<dbReference type="Pfam" id="PF13649">
    <property type="entry name" value="Methyltransf_25"/>
    <property type="match status" value="1"/>
</dbReference>
<dbReference type="EMBL" id="RBZW01000006">
    <property type="protein sequence ID" value="THE66518.1"/>
    <property type="molecule type" value="Genomic_DNA"/>
</dbReference>
<dbReference type="GO" id="GO:0032259">
    <property type="term" value="P:methylation"/>
    <property type="evidence" value="ECO:0007669"/>
    <property type="project" value="UniProtKB-KW"/>
</dbReference>
<dbReference type="InterPro" id="IPR041698">
    <property type="entry name" value="Methyltransf_25"/>
</dbReference>
<keyword evidence="3" id="KW-0808">Transferase</keyword>
<dbReference type="SUPFAM" id="SSF53335">
    <property type="entry name" value="S-adenosyl-L-methionine-dependent methyltransferases"/>
    <property type="match status" value="1"/>
</dbReference>
<gene>
    <name evidence="3" type="ORF">D8Y22_02030</name>
</gene>
<reference evidence="3 4" key="1">
    <citation type="submission" date="2018-10" db="EMBL/GenBank/DDBJ databases">
        <title>Natronolimnobius sp. XQ-INN 246 isolated from Inner Mongolia Autonomous Region of China.</title>
        <authorList>
            <person name="Xue Q."/>
        </authorList>
    </citation>
    <scope>NUCLEOTIDE SEQUENCE [LARGE SCALE GENOMIC DNA]</scope>
    <source>
        <strain evidence="3 4">XQ-INN 246</strain>
    </source>
</reference>